<dbReference type="Gene3D" id="3.90.79.10">
    <property type="entry name" value="Nucleoside Triphosphate Pyrophosphohydrolase"/>
    <property type="match status" value="1"/>
</dbReference>
<dbReference type="SUPFAM" id="SSF55811">
    <property type="entry name" value="Nudix"/>
    <property type="match status" value="1"/>
</dbReference>
<sequence length="172" mass="19367">MTTIAGAGLLIIERGYALCGLTAKSKKYSGIGGKQEPGETIRQTAFREAVEELYGLKPSQTLINSLVRRFITNKMVNRDDYYYLVISFTDIREMNKIVHTHFALSPYYKTFPSSMIDLVLNRCPTEDAEITELTMTRYSSPTLSIDPEFIKDCLKAESILKDYGTKTAADLV</sequence>
<dbReference type="InterPro" id="IPR015797">
    <property type="entry name" value="NUDIX_hydrolase-like_dom_sf"/>
</dbReference>
<dbReference type="AlphaFoldDB" id="A0A6C0DTA8"/>
<proteinExistence type="predicted"/>
<reference evidence="1" key="1">
    <citation type="journal article" date="2020" name="Nature">
        <title>Giant virus diversity and host interactions through global metagenomics.</title>
        <authorList>
            <person name="Schulz F."/>
            <person name="Roux S."/>
            <person name="Paez-Espino D."/>
            <person name="Jungbluth S."/>
            <person name="Walsh D.A."/>
            <person name="Denef V.J."/>
            <person name="McMahon K.D."/>
            <person name="Konstantinidis K.T."/>
            <person name="Eloe-Fadrosh E.A."/>
            <person name="Kyrpides N.C."/>
            <person name="Woyke T."/>
        </authorList>
    </citation>
    <scope>NUCLEOTIDE SEQUENCE</scope>
    <source>
        <strain evidence="1">GVMAG-M-3300023174-57</strain>
    </source>
</reference>
<accession>A0A6C0DTA8</accession>
<organism evidence="1">
    <name type="scientific">viral metagenome</name>
    <dbReference type="NCBI Taxonomy" id="1070528"/>
    <lineage>
        <taxon>unclassified sequences</taxon>
        <taxon>metagenomes</taxon>
        <taxon>organismal metagenomes</taxon>
    </lineage>
</organism>
<protein>
    <submittedName>
        <fullName evidence="1">Uncharacterized protein</fullName>
    </submittedName>
</protein>
<dbReference type="EMBL" id="MN739666">
    <property type="protein sequence ID" value="QHT19453.1"/>
    <property type="molecule type" value="Genomic_DNA"/>
</dbReference>
<name>A0A6C0DTA8_9ZZZZ</name>
<evidence type="ECO:0000313" key="1">
    <source>
        <dbReference type="EMBL" id="QHT19453.1"/>
    </source>
</evidence>